<dbReference type="AlphaFoldDB" id="A0A0C9TQ31"/>
<name>A0A0C9TQ31_PAXIN</name>
<evidence type="ECO:0000313" key="3">
    <source>
        <dbReference type="Proteomes" id="UP000053647"/>
    </source>
</evidence>
<dbReference type="Pfam" id="PF20231">
    <property type="entry name" value="DUF6589"/>
    <property type="match status" value="1"/>
</dbReference>
<dbReference type="OrthoDB" id="4743193at2759"/>
<keyword evidence="3" id="KW-1185">Reference proteome</keyword>
<reference evidence="2 3" key="1">
    <citation type="submission" date="2014-06" db="EMBL/GenBank/DDBJ databases">
        <authorList>
            <consortium name="DOE Joint Genome Institute"/>
            <person name="Kuo A."/>
            <person name="Kohler A."/>
            <person name="Nagy L.G."/>
            <person name="Floudas D."/>
            <person name="Copeland A."/>
            <person name="Barry K.W."/>
            <person name="Cichocki N."/>
            <person name="Veneault-Fourrey C."/>
            <person name="LaButti K."/>
            <person name="Lindquist E.A."/>
            <person name="Lipzen A."/>
            <person name="Lundell T."/>
            <person name="Morin E."/>
            <person name="Murat C."/>
            <person name="Sun H."/>
            <person name="Tunlid A."/>
            <person name="Henrissat B."/>
            <person name="Grigoriev I.V."/>
            <person name="Hibbett D.S."/>
            <person name="Martin F."/>
            <person name="Nordberg H.P."/>
            <person name="Cantor M.N."/>
            <person name="Hua S.X."/>
        </authorList>
    </citation>
    <scope>NUCLEOTIDE SEQUENCE [LARGE SCALE GENOMIC DNA]</scope>
    <source>
        <strain evidence="2 3">ATCC 200175</strain>
    </source>
</reference>
<dbReference type="Proteomes" id="UP000053647">
    <property type="component" value="Unassembled WGS sequence"/>
</dbReference>
<sequence length="389" mass="45034">MSNHVIIIHGDLLTKERIDSIHEARSIEATPKHRFDFVVFVPGLFHFKMACADALWRIWVQPKGCRNDVNVFYQHIGILRPREDNKFATKPGFRRMHDVIHHDLWASILNCWEVEASKQNSAWNSLEAFAKSKPSWEVIVEMSEAIVKKYVATTSNLSEARGRSLKERDKHFENQALRNRDELLYVDLCHAMNGGDVGHVEASLLSWIYIFKVTGKHKYAYQMTHFKVYMRHIYTDSLRQIIRLNWLCNPTGKVFKFRAVDWLVERNNLYTKVIFAGKGSNWTIDHIVKESLLIELYRECHVLMENAFYIHSQTINHALPNMTKTLEKLCEEIKKNSPHIFKPGREADCVIHDGIMVGMELLMDNKAVIEDLGGEEGEEEVGADDLAAE</sequence>
<reference evidence="3" key="2">
    <citation type="submission" date="2015-01" db="EMBL/GenBank/DDBJ databases">
        <title>Evolutionary Origins and Diversification of the Mycorrhizal Mutualists.</title>
        <authorList>
            <consortium name="DOE Joint Genome Institute"/>
            <consortium name="Mycorrhizal Genomics Consortium"/>
            <person name="Kohler A."/>
            <person name="Kuo A."/>
            <person name="Nagy L.G."/>
            <person name="Floudas D."/>
            <person name="Copeland A."/>
            <person name="Barry K.W."/>
            <person name="Cichocki N."/>
            <person name="Veneault-Fourrey C."/>
            <person name="LaButti K."/>
            <person name="Lindquist E.A."/>
            <person name="Lipzen A."/>
            <person name="Lundell T."/>
            <person name="Morin E."/>
            <person name="Murat C."/>
            <person name="Riley R."/>
            <person name="Ohm R."/>
            <person name="Sun H."/>
            <person name="Tunlid A."/>
            <person name="Henrissat B."/>
            <person name="Grigoriev I.V."/>
            <person name="Hibbett D.S."/>
            <person name="Martin F."/>
        </authorList>
    </citation>
    <scope>NUCLEOTIDE SEQUENCE [LARGE SCALE GENOMIC DNA]</scope>
    <source>
        <strain evidence="3">ATCC 200175</strain>
    </source>
</reference>
<dbReference type="HOGENOM" id="CLU_009487_6_1_1"/>
<organism evidence="2 3">
    <name type="scientific">Paxillus involutus ATCC 200175</name>
    <dbReference type="NCBI Taxonomy" id="664439"/>
    <lineage>
        <taxon>Eukaryota</taxon>
        <taxon>Fungi</taxon>
        <taxon>Dikarya</taxon>
        <taxon>Basidiomycota</taxon>
        <taxon>Agaricomycotina</taxon>
        <taxon>Agaricomycetes</taxon>
        <taxon>Agaricomycetidae</taxon>
        <taxon>Boletales</taxon>
        <taxon>Paxilineae</taxon>
        <taxon>Paxillaceae</taxon>
        <taxon>Paxillus</taxon>
    </lineage>
</organism>
<gene>
    <name evidence="2" type="ORF">PAXINDRAFT_87711</name>
</gene>
<protein>
    <recommendedName>
        <fullName evidence="1">DUF6589 domain-containing protein</fullName>
    </recommendedName>
</protein>
<evidence type="ECO:0000313" key="2">
    <source>
        <dbReference type="EMBL" id="KIJ09266.1"/>
    </source>
</evidence>
<proteinExistence type="predicted"/>
<feature type="domain" description="DUF6589" evidence="1">
    <location>
        <begin position="3"/>
        <end position="317"/>
    </location>
</feature>
<accession>A0A0C9TQ31</accession>
<dbReference type="EMBL" id="KN819482">
    <property type="protein sequence ID" value="KIJ09266.1"/>
    <property type="molecule type" value="Genomic_DNA"/>
</dbReference>
<evidence type="ECO:0000259" key="1">
    <source>
        <dbReference type="Pfam" id="PF20231"/>
    </source>
</evidence>
<dbReference type="InterPro" id="IPR046496">
    <property type="entry name" value="DUF6589"/>
</dbReference>